<organism evidence="4">
    <name type="scientific">freshwater metagenome</name>
    <dbReference type="NCBI Taxonomy" id="449393"/>
    <lineage>
        <taxon>unclassified sequences</taxon>
        <taxon>metagenomes</taxon>
        <taxon>ecological metagenomes</taxon>
    </lineage>
</organism>
<feature type="transmembrane region" description="Helical" evidence="1">
    <location>
        <begin position="20"/>
        <end position="41"/>
    </location>
</feature>
<evidence type="ECO:0000313" key="4">
    <source>
        <dbReference type="EMBL" id="CAB5014412.1"/>
    </source>
</evidence>
<keyword evidence="1" id="KW-0812">Transmembrane</keyword>
<keyword evidence="1" id="KW-1133">Transmembrane helix</keyword>
<evidence type="ECO:0000313" key="2">
    <source>
        <dbReference type="EMBL" id="CAB4820058.1"/>
    </source>
</evidence>
<feature type="transmembrane region" description="Helical" evidence="1">
    <location>
        <begin position="96"/>
        <end position="116"/>
    </location>
</feature>
<gene>
    <name evidence="2" type="ORF">UFOPK3164_00354</name>
    <name evidence="3" type="ORF">UFOPK3427_00551</name>
    <name evidence="4" type="ORF">UFOPK4112_00506</name>
</gene>
<accession>A0A6J7QJ60</accession>
<protein>
    <submittedName>
        <fullName evidence="4">Unannotated protein</fullName>
    </submittedName>
</protein>
<name>A0A6J7QJ60_9ZZZZ</name>
<evidence type="ECO:0000313" key="3">
    <source>
        <dbReference type="EMBL" id="CAB4866954.1"/>
    </source>
</evidence>
<sequence>MPVNLLAETAPRSTVFDLVLIVHIAAVVVSLVIMVAMYAAAISLGRGVPGRAWPGGAVRFFSPGREVAGRTLYLIPLSGIVLVLVSHESYTFSTSFVVSGSVLWLIGIVVAEVMIFRSASRLRLLISRQSVVPEVTQWSRPVSLLRWGIDAVVFLLILGSILMVAQP</sequence>
<dbReference type="EMBL" id="CAFBLT010000001">
    <property type="protein sequence ID" value="CAB4866954.1"/>
    <property type="molecule type" value="Genomic_DNA"/>
</dbReference>
<reference evidence="4" key="1">
    <citation type="submission" date="2020-05" db="EMBL/GenBank/DDBJ databases">
        <authorList>
            <person name="Chiriac C."/>
            <person name="Salcher M."/>
            <person name="Ghai R."/>
            <person name="Kavagutti S V."/>
        </authorList>
    </citation>
    <scope>NUCLEOTIDE SEQUENCE</scope>
</reference>
<proteinExistence type="predicted"/>
<dbReference type="AlphaFoldDB" id="A0A6J7QJ60"/>
<feature type="transmembrane region" description="Helical" evidence="1">
    <location>
        <begin position="71"/>
        <end position="90"/>
    </location>
</feature>
<evidence type="ECO:0000256" key="1">
    <source>
        <dbReference type="SAM" id="Phobius"/>
    </source>
</evidence>
<feature type="transmembrane region" description="Helical" evidence="1">
    <location>
        <begin position="147"/>
        <end position="165"/>
    </location>
</feature>
<dbReference type="EMBL" id="CAFBPM010000003">
    <property type="protein sequence ID" value="CAB5014412.1"/>
    <property type="molecule type" value="Genomic_DNA"/>
</dbReference>
<dbReference type="EMBL" id="CAFABE010000009">
    <property type="protein sequence ID" value="CAB4820058.1"/>
    <property type="molecule type" value="Genomic_DNA"/>
</dbReference>
<keyword evidence="1" id="KW-0472">Membrane</keyword>